<keyword evidence="3" id="KW-0520">NAD</keyword>
<dbReference type="InterPro" id="IPR016162">
    <property type="entry name" value="Ald_DH_N"/>
</dbReference>
<dbReference type="Gene3D" id="3.40.309.10">
    <property type="entry name" value="Aldehyde Dehydrogenase, Chain A, domain 2"/>
    <property type="match status" value="1"/>
</dbReference>
<dbReference type="PIRSF" id="PIRSF036492">
    <property type="entry name" value="ALDH"/>
    <property type="match status" value="1"/>
</dbReference>
<dbReference type="PANTHER" id="PTHR43570">
    <property type="entry name" value="ALDEHYDE DEHYDROGENASE"/>
    <property type="match status" value="1"/>
</dbReference>
<dbReference type="Pfam" id="PF00171">
    <property type="entry name" value="Aldedh"/>
    <property type="match status" value="1"/>
</dbReference>
<dbReference type="PANTHER" id="PTHR43570:SF16">
    <property type="entry name" value="ALDEHYDE DEHYDROGENASE TYPE III, ISOFORM Q"/>
    <property type="match status" value="1"/>
</dbReference>
<feature type="active site" evidence="5">
    <location>
        <position position="249"/>
    </location>
</feature>
<feature type="domain" description="Aldehyde dehydrogenase" evidence="8">
    <location>
        <begin position="2"/>
        <end position="433"/>
    </location>
</feature>
<dbReference type="InterPro" id="IPR012394">
    <property type="entry name" value="Aldehyde_DH_NAD(P)"/>
</dbReference>
<dbReference type="FunFam" id="3.40.309.10:FF:000003">
    <property type="entry name" value="Aldehyde dehydrogenase"/>
    <property type="match status" value="1"/>
</dbReference>
<dbReference type="GO" id="GO:0005737">
    <property type="term" value="C:cytoplasm"/>
    <property type="evidence" value="ECO:0007669"/>
    <property type="project" value="TreeGrafter"/>
</dbReference>
<protein>
    <recommendedName>
        <fullName evidence="4">Aldehyde dehydrogenase</fullName>
    </recommendedName>
</protein>
<dbReference type="AlphaFoldDB" id="A0A419V8K7"/>
<dbReference type="RefSeq" id="WP_120191709.1">
    <property type="nucleotide sequence ID" value="NZ_RAPK01000006.1"/>
</dbReference>
<evidence type="ECO:0000256" key="2">
    <source>
        <dbReference type="ARBA" id="ARBA00023002"/>
    </source>
</evidence>
<name>A0A419V8K7_9BACL</name>
<dbReference type="GO" id="GO:0004029">
    <property type="term" value="F:aldehyde dehydrogenase (NAD+) activity"/>
    <property type="evidence" value="ECO:0007669"/>
    <property type="project" value="TreeGrafter"/>
</dbReference>
<keyword evidence="2 4" id="KW-0560">Oxidoreductase</keyword>
<comment type="caution">
    <text evidence="9">The sequence shown here is derived from an EMBL/GenBank/DDBJ whole genome shotgun (WGS) entry which is preliminary data.</text>
</comment>
<dbReference type="CDD" id="cd07136">
    <property type="entry name" value="ALDH_YwdH-P39616"/>
    <property type="match status" value="1"/>
</dbReference>
<dbReference type="InterPro" id="IPR029510">
    <property type="entry name" value="Ald_DH_CS_GLU"/>
</dbReference>
<gene>
    <name evidence="9" type="ORF">ATL39_0513</name>
</gene>
<dbReference type="InterPro" id="IPR015590">
    <property type="entry name" value="Aldehyde_DH_dom"/>
</dbReference>
<evidence type="ECO:0000256" key="6">
    <source>
        <dbReference type="PROSITE-ProRule" id="PRU10007"/>
    </source>
</evidence>
<evidence type="ECO:0000256" key="7">
    <source>
        <dbReference type="RuleBase" id="RU003345"/>
    </source>
</evidence>
<comment type="similarity">
    <text evidence="1 4 7">Belongs to the aldehyde dehydrogenase family.</text>
</comment>
<sequence>MQTMEKTDVQAILDAQQAYFYTGETKSTDFRLRQLNTLEQAIKAYEDRIIEAMKADLGKPAFEAYLTEIGVLLMSLKDMKKKLPKWAEPKKVKGTIMQTGSKSMIYPEPYGTVLVIGPFNYPFQLLIEPLLGVMASGNTAVLKPSEFTPNVAAVVRDMIAEYFDPAYITVVEGEKETTSALIHAPFDYMFFTGSTPVGKIVMEAAAKNLTPVTLELGGKSPAIVDEDADLDKAAEKIIWGKCMNNGQTCIAPDYVLVAEEMQTALVARLKTKIRDFYGENPQVSPDLGRVVNDKHWQRLEKLLDPEKVVHGGRSDQTDLYIEPTLMTGVTMADAVMQEEVFGPILPILTYRNLHDAVNIVRSFDKPLALYLFTNNPTVEEHILSTLSFGGGSVNDTILHLANPNLPFGGVGNSGIGAYHGKASFDTFTHYKSILKNKSSFSPSVMYPPYKESRLNAVRKWFSK</sequence>
<evidence type="ECO:0000313" key="10">
    <source>
        <dbReference type="Proteomes" id="UP000285120"/>
    </source>
</evidence>
<dbReference type="Gene3D" id="3.40.605.10">
    <property type="entry name" value="Aldehyde Dehydrogenase, Chain A, domain 1"/>
    <property type="match status" value="1"/>
</dbReference>
<proteinExistence type="inferred from homology"/>
<dbReference type="InterPro" id="IPR016163">
    <property type="entry name" value="Ald_DH_C"/>
</dbReference>
<dbReference type="SUPFAM" id="SSF53720">
    <property type="entry name" value="ALDH-like"/>
    <property type="match status" value="1"/>
</dbReference>
<evidence type="ECO:0000256" key="3">
    <source>
        <dbReference type="ARBA" id="ARBA00023027"/>
    </source>
</evidence>
<feature type="active site" evidence="5 6">
    <location>
        <position position="215"/>
    </location>
</feature>
<evidence type="ECO:0000256" key="4">
    <source>
        <dbReference type="PIRNR" id="PIRNR036492"/>
    </source>
</evidence>
<evidence type="ECO:0000256" key="1">
    <source>
        <dbReference type="ARBA" id="ARBA00009986"/>
    </source>
</evidence>
<organism evidence="9 10">
    <name type="scientific">Sinobaca qinghaiensis</name>
    <dbReference type="NCBI Taxonomy" id="342944"/>
    <lineage>
        <taxon>Bacteria</taxon>
        <taxon>Bacillati</taxon>
        <taxon>Bacillota</taxon>
        <taxon>Bacilli</taxon>
        <taxon>Bacillales</taxon>
        <taxon>Sporolactobacillaceae</taxon>
        <taxon>Sinobaca</taxon>
    </lineage>
</organism>
<dbReference type="FunFam" id="3.40.605.10:FF:000004">
    <property type="entry name" value="Aldehyde dehydrogenase"/>
    <property type="match status" value="1"/>
</dbReference>
<reference evidence="9 10" key="1">
    <citation type="submission" date="2018-09" db="EMBL/GenBank/DDBJ databases">
        <title>Genomic Encyclopedia of Archaeal and Bacterial Type Strains, Phase II (KMG-II): from individual species to whole genera.</title>
        <authorList>
            <person name="Goeker M."/>
        </authorList>
    </citation>
    <scope>NUCLEOTIDE SEQUENCE [LARGE SCALE GENOMIC DNA]</scope>
    <source>
        <strain evidence="9 10">DSM 17008</strain>
    </source>
</reference>
<keyword evidence="10" id="KW-1185">Reference proteome</keyword>
<dbReference type="EMBL" id="RAPK01000006">
    <property type="protein sequence ID" value="RKD76298.1"/>
    <property type="molecule type" value="Genomic_DNA"/>
</dbReference>
<accession>A0A419V8K7</accession>
<dbReference type="Proteomes" id="UP000285120">
    <property type="component" value="Unassembled WGS sequence"/>
</dbReference>
<evidence type="ECO:0000259" key="8">
    <source>
        <dbReference type="Pfam" id="PF00171"/>
    </source>
</evidence>
<evidence type="ECO:0000256" key="5">
    <source>
        <dbReference type="PIRSR" id="PIRSR036492-1"/>
    </source>
</evidence>
<dbReference type="InterPro" id="IPR016161">
    <property type="entry name" value="Ald_DH/histidinol_DH"/>
</dbReference>
<dbReference type="GO" id="GO:0006081">
    <property type="term" value="P:aldehyde metabolic process"/>
    <property type="evidence" value="ECO:0007669"/>
    <property type="project" value="InterPro"/>
</dbReference>
<dbReference type="OrthoDB" id="9762913at2"/>
<evidence type="ECO:0000313" key="9">
    <source>
        <dbReference type="EMBL" id="RKD76298.1"/>
    </source>
</evidence>
<dbReference type="PROSITE" id="PS00687">
    <property type="entry name" value="ALDEHYDE_DEHYDR_GLU"/>
    <property type="match status" value="1"/>
</dbReference>